<feature type="domain" description="PilZ" evidence="1">
    <location>
        <begin position="9"/>
        <end position="85"/>
    </location>
</feature>
<proteinExistence type="predicted"/>
<evidence type="ECO:0000259" key="1">
    <source>
        <dbReference type="Pfam" id="PF07238"/>
    </source>
</evidence>
<dbReference type="Gene3D" id="2.40.10.220">
    <property type="entry name" value="predicted glycosyltransferase like domains"/>
    <property type="match status" value="1"/>
</dbReference>
<dbReference type="AlphaFoldDB" id="A0A5D3JWX3"/>
<accession>A0A5D3JWX3</accession>
<dbReference type="EMBL" id="VSSS01000125">
    <property type="protein sequence ID" value="TYL82183.1"/>
    <property type="molecule type" value="Genomic_DNA"/>
</dbReference>
<comment type="caution">
    <text evidence="2">The sequence shown here is derived from an EMBL/GenBank/DDBJ whole genome shotgun (WGS) entry which is preliminary data.</text>
</comment>
<dbReference type="OrthoDB" id="7188320at2"/>
<dbReference type="Pfam" id="PF07238">
    <property type="entry name" value="PilZ"/>
    <property type="match status" value="1"/>
</dbReference>
<sequence length="91" mass="9748">MSAWAAEHRVAPRRRTLKAGTISFGGGAITCAVRNLSVTGAMLDVTSPVGIPERFSLVVETEQASWPAVVVWRKDKRIGVRFEGARAPATA</sequence>
<organism evidence="2 3">
    <name type="scientific">Bradyrhizobium rifense</name>
    <dbReference type="NCBI Taxonomy" id="515499"/>
    <lineage>
        <taxon>Bacteria</taxon>
        <taxon>Pseudomonadati</taxon>
        <taxon>Pseudomonadota</taxon>
        <taxon>Alphaproteobacteria</taxon>
        <taxon>Hyphomicrobiales</taxon>
        <taxon>Nitrobacteraceae</taxon>
        <taxon>Bradyrhizobium</taxon>
    </lineage>
</organism>
<dbReference type="SUPFAM" id="SSF141371">
    <property type="entry name" value="PilZ domain-like"/>
    <property type="match status" value="1"/>
</dbReference>
<keyword evidence="3" id="KW-1185">Reference proteome</keyword>
<dbReference type="InterPro" id="IPR009875">
    <property type="entry name" value="PilZ_domain"/>
</dbReference>
<name>A0A5D3JWX3_9BRAD</name>
<evidence type="ECO:0000313" key="3">
    <source>
        <dbReference type="Proteomes" id="UP000324758"/>
    </source>
</evidence>
<dbReference type="Proteomes" id="UP000324758">
    <property type="component" value="Unassembled WGS sequence"/>
</dbReference>
<protein>
    <submittedName>
        <fullName evidence="2">PilZ domain-containing protein</fullName>
    </submittedName>
</protein>
<gene>
    <name evidence="2" type="ORF">FXB40_47350</name>
</gene>
<evidence type="ECO:0000313" key="2">
    <source>
        <dbReference type="EMBL" id="TYL82183.1"/>
    </source>
</evidence>
<reference evidence="2 3" key="1">
    <citation type="submission" date="2019-08" db="EMBL/GenBank/DDBJ databases">
        <title>Bradyrhizobium hipponensis sp. nov., a rhizobium isolated from a Lupinus angustifolius root nodule in Tunisia.</title>
        <authorList>
            <person name="Off K."/>
            <person name="Rejili M."/>
            <person name="Mars M."/>
            <person name="Brachmann A."/>
            <person name="Marin M."/>
        </authorList>
    </citation>
    <scope>NUCLEOTIDE SEQUENCE [LARGE SCALE GENOMIC DNA]</scope>
    <source>
        <strain evidence="2 3">CTAW71</strain>
    </source>
</reference>
<dbReference type="GO" id="GO:0035438">
    <property type="term" value="F:cyclic-di-GMP binding"/>
    <property type="evidence" value="ECO:0007669"/>
    <property type="project" value="InterPro"/>
</dbReference>